<evidence type="ECO:0000256" key="1">
    <source>
        <dbReference type="SAM" id="MobiDB-lite"/>
    </source>
</evidence>
<evidence type="ECO:0000313" key="3">
    <source>
        <dbReference type="WBParaSite" id="nRc.2.0.1.t14798-RA"/>
    </source>
</evidence>
<organism evidence="2 3">
    <name type="scientific">Romanomermis culicivorax</name>
    <name type="common">Nematode worm</name>
    <dbReference type="NCBI Taxonomy" id="13658"/>
    <lineage>
        <taxon>Eukaryota</taxon>
        <taxon>Metazoa</taxon>
        <taxon>Ecdysozoa</taxon>
        <taxon>Nematoda</taxon>
        <taxon>Enoplea</taxon>
        <taxon>Dorylaimia</taxon>
        <taxon>Mermithida</taxon>
        <taxon>Mermithoidea</taxon>
        <taxon>Mermithidae</taxon>
        <taxon>Romanomermis</taxon>
    </lineage>
</organism>
<protein>
    <submittedName>
        <fullName evidence="3">Uncharacterized protein</fullName>
    </submittedName>
</protein>
<dbReference type="WBParaSite" id="nRc.2.0.1.t14798-RA">
    <property type="protein sequence ID" value="nRc.2.0.1.t14798-RA"/>
    <property type="gene ID" value="nRc.2.0.1.g14798"/>
</dbReference>
<dbReference type="AlphaFoldDB" id="A0A915IMX3"/>
<dbReference type="Proteomes" id="UP000887565">
    <property type="component" value="Unplaced"/>
</dbReference>
<accession>A0A915IMX3</accession>
<name>A0A915IMX3_ROMCU</name>
<keyword evidence="2" id="KW-1185">Reference proteome</keyword>
<feature type="compositionally biased region" description="Basic and acidic residues" evidence="1">
    <location>
        <begin position="10"/>
        <end position="22"/>
    </location>
</feature>
<reference evidence="3" key="1">
    <citation type="submission" date="2022-11" db="UniProtKB">
        <authorList>
            <consortium name="WormBaseParasite"/>
        </authorList>
    </citation>
    <scope>IDENTIFICATION</scope>
</reference>
<feature type="region of interest" description="Disordered" evidence="1">
    <location>
        <begin position="1"/>
        <end position="22"/>
    </location>
</feature>
<proteinExistence type="predicted"/>
<evidence type="ECO:0000313" key="2">
    <source>
        <dbReference type="Proteomes" id="UP000887565"/>
    </source>
</evidence>
<sequence length="72" mass="7865">MQTIYNDRQNFNERGDGYEDNTKYGDGSMTGAMKIWNKTTTIWDGDLGMGSTVAGGSNDAAYVILGKTIFTV</sequence>